<dbReference type="InterPro" id="IPR014038">
    <property type="entry name" value="EF1B_bsu/dsu_GNE"/>
</dbReference>
<proteinExistence type="inferred from homology"/>
<dbReference type="InterPro" id="IPR036219">
    <property type="entry name" value="eEF-1beta-like_sf"/>
</dbReference>
<name>A0A914KHW9_MELIC</name>
<evidence type="ECO:0000256" key="3">
    <source>
        <dbReference type="ARBA" id="ARBA00022917"/>
    </source>
</evidence>
<dbReference type="Proteomes" id="UP000887563">
    <property type="component" value="Unplaced"/>
</dbReference>
<feature type="domain" description="Elongation factor 1 beta central acidic region eukaryote" evidence="7">
    <location>
        <begin position="199"/>
        <end position="225"/>
    </location>
</feature>
<protein>
    <submittedName>
        <fullName evidence="9">Elongation factor 1-beta</fullName>
    </submittedName>
</protein>
<evidence type="ECO:0000256" key="4">
    <source>
        <dbReference type="RuleBase" id="RU003791"/>
    </source>
</evidence>
<dbReference type="WBParaSite" id="Minc3s00005g00325">
    <property type="protein sequence ID" value="Minc3s00005g00325"/>
    <property type="gene ID" value="Minc3s00005g00325"/>
</dbReference>
<feature type="compositionally biased region" description="Low complexity" evidence="5">
    <location>
        <begin position="173"/>
        <end position="182"/>
    </location>
</feature>
<dbReference type="InterPro" id="IPR049720">
    <property type="entry name" value="EF1B_bsu/dsu"/>
</dbReference>
<dbReference type="PANTHER" id="PTHR11595:SF21">
    <property type="entry name" value="ELONGATION FACTOR 1-BETA"/>
    <property type="match status" value="1"/>
</dbReference>
<dbReference type="Pfam" id="PF10587">
    <property type="entry name" value="EF-1_beta_acid"/>
    <property type="match status" value="1"/>
</dbReference>
<keyword evidence="2 4" id="KW-0251">Elongation factor</keyword>
<evidence type="ECO:0000256" key="5">
    <source>
        <dbReference type="SAM" id="MobiDB-lite"/>
    </source>
</evidence>
<accession>A0A914KHW9</accession>
<dbReference type="GO" id="GO:0003746">
    <property type="term" value="F:translation elongation factor activity"/>
    <property type="evidence" value="ECO:0007669"/>
    <property type="project" value="UniProtKB-KW"/>
</dbReference>
<comment type="similarity">
    <text evidence="1 4">Belongs to the EF-1-beta/EF-1-delta family.</text>
</comment>
<dbReference type="GO" id="GO:0005829">
    <property type="term" value="C:cytosol"/>
    <property type="evidence" value="ECO:0007669"/>
    <property type="project" value="TreeGrafter"/>
</dbReference>
<reference evidence="9" key="1">
    <citation type="submission" date="2022-11" db="UniProtKB">
        <authorList>
            <consortium name="WormBaseParasite"/>
        </authorList>
    </citation>
    <scope>IDENTIFICATION</scope>
</reference>
<evidence type="ECO:0000313" key="9">
    <source>
        <dbReference type="WBParaSite" id="Minc3s00005g00325"/>
    </source>
</evidence>
<dbReference type="InterPro" id="IPR036282">
    <property type="entry name" value="Glutathione-S-Trfase_C_sf"/>
</dbReference>
<dbReference type="InterPro" id="IPR001326">
    <property type="entry name" value="Transl_elong_EF1B_B/D_CS"/>
</dbReference>
<organism evidence="8 9">
    <name type="scientific">Meloidogyne incognita</name>
    <name type="common">Southern root-knot nematode worm</name>
    <name type="synonym">Oxyuris incognita</name>
    <dbReference type="NCBI Taxonomy" id="6306"/>
    <lineage>
        <taxon>Eukaryota</taxon>
        <taxon>Metazoa</taxon>
        <taxon>Ecdysozoa</taxon>
        <taxon>Nematoda</taxon>
        <taxon>Chromadorea</taxon>
        <taxon>Rhabditida</taxon>
        <taxon>Tylenchina</taxon>
        <taxon>Tylenchomorpha</taxon>
        <taxon>Tylenchoidea</taxon>
        <taxon>Meloidogynidae</taxon>
        <taxon>Meloidogyninae</taxon>
        <taxon>Meloidogyne</taxon>
        <taxon>Meloidogyne incognita group</taxon>
    </lineage>
</organism>
<dbReference type="Pfam" id="PF00736">
    <property type="entry name" value="EF1_GNE"/>
    <property type="match status" value="1"/>
</dbReference>
<dbReference type="SMART" id="SM01182">
    <property type="entry name" value="EF-1_beta_acid"/>
    <property type="match status" value="1"/>
</dbReference>
<dbReference type="GO" id="GO:0005085">
    <property type="term" value="F:guanyl-nucleotide exchange factor activity"/>
    <property type="evidence" value="ECO:0007669"/>
    <property type="project" value="TreeGrafter"/>
</dbReference>
<dbReference type="InterPro" id="IPR018940">
    <property type="entry name" value="EF-1_beta_acid_region_euk"/>
</dbReference>
<dbReference type="InterPro" id="IPR014717">
    <property type="entry name" value="Transl_elong_EF1B/ribsomal_bS6"/>
</dbReference>
<evidence type="ECO:0000313" key="8">
    <source>
        <dbReference type="Proteomes" id="UP000887563"/>
    </source>
</evidence>
<evidence type="ECO:0000259" key="7">
    <source>
        <dbReference type="SMART" id="SM01182"/>
    </source>
</evidence>
<evidence type="ECO:0000256" key="2">
    <source>
        <dbReference type="ARBA" id="ARBA00022768"/>
    </source>
</evidence>
<dbReference type="AlphaFoldDB" id="A0A914KHW9"/>
<dbReference type="SMART" id="SM00888">
    <property type="entry name" value="EF1_GNE"/>
    <property type="match status" value="1"/>
</dbReference>
<dbReference type="Gene3D" id="3.30.70.60">
    <property type="match status" value="1"/>
</dbReference>
<keyword evidence="8" id="KW-1185">Reference proteome</keyword>
<dbReference type="SUPFAM" id="SSF47616">
    <property type="entry name" value="GST C-terminal domain-like"/>
    <property type="match status" value="1"/>
</dbReference>
<sequence length="320" mass="35631">MAESNGLQNGVPFTEEQFKQLNEHLATRGYLRGFLPSSDDSYMFGILKSSTISGQYPHVARWFKHMQSFSDAEETGFLPSSDDSYVFGVLKSSTISAQYPHVARWFKHMQSFSDAEETGFLPSSEDSYVFGVLKSSTVSAQYPHVARWFKHMQSFSEAEQTGWPKSASGGSGPAPKATTTPKEAPKEAPKPAAADDFDLFGSDESDDEEKKKLTEQRLKAYAEKKAKKPGVIAKSNVIYDVKPWDDTIDLKEMEKNVRSIATDGLVWGASKIEPVAFGINKLQICCCVEDEKVSTDWLEEEIRGFEDLVQSVDVVAFNKV</sequence>
<dbReference type="PANTHER" id="PTHR11595">
    <property type="entry name" value="EF-HAND AND COILED-COIL DOMAIN-CONTAINING FAMILY MEMBER"/>
    <property type="match status" value="1"/>
</dbReference>
<feature type="compositionally biased region" description="Acidic residues" evidence="5">
    <location>
        <begin position="195"/>
        <end position="207"/>
    </location>
</feature>
<evidence type="ECO:0000256" key="1">
    <source>
        <dbReference type="ARBA" id="ARBA00007411"/>
    </source>
</evidence>
<dbReference type="Gene3D" id="1.20.1050.130">
    <property type="match status" value="1"/>
</dbReference>
<dbReference type="SUPFAM" id="SSF54984">
    <property type="entry name" value="eEF-1beta-like"/>
    <property type="match status" value="1"/>
</dbReference>
<evidence type="ECO:0000259" key="6">
    <source>
        <dbReference type="SMART" id="SM00888"/>
    </source>
</evidence>
<dbReference type="PROSITE" id="PS00825">
    <property type="entry name" value="EF1BD_2"/>
    <property type="match status" value="1"/>
</dbReference>
<feature type="region of interest" description="Disordered" evidence="5">
    <location>
        <begin position="159"/>
        <end position="212"/>
    </location>
</feature>
<dbReference type="GO" id="GO:0005853">
    <property type="term" value="C:eukaryotic translation elongation factor 1 complex"/>
    <property type="evidence" value="ECO:0007669"/>
    <property type="project" value="InterPro"/>
</dbReference>
<keyword evidence="3 4" id="KW-0648">Protein biosynthesis</keyword>
<dbReference type="CDD" id="cd00292">
    <property type="entry name" value="EF1B"/>
    <property type="match status" value="1"/>
</dbReference>
<feature type="domain" description="Translation elongation factor EF1B beta/delta subunit guanine nucleotide exchange" evidence="6">
    <location>
        <begin position="234"/>
        <end position="320"/>
    </location>
</feature>
<dbReference type="FunFam" id="3.30.70.60:FF:000001">
    <property type="entry name" value="Elongation factor 1-beta 1 like"/>
    <property type="match status" value="1"/>
</dbReference>